<feature type="domain" description="Tryptophan synthase beta chain-like PALP" evidence="4">
    <location>
        <begin position="45"/>
        <end position="133"/>
    </location>
</feature>
<sequence>MNPVTTTETAGAGRIRPAAGAGAAGAGRTRLVTMDDVAAAAARIAPSVRRTPLLRLPGERLWVKPENRQPTRSFKVRGAVNAVGRLAEGGVGHIIAQSSGNHAQAIAYAAAEHGLRATVVLPDTAPELKVAAAR</sequence>
<evidence type="ECO:0000256" key="2">
    <source>
        <dbReference type="ARBA" id="ARBA00022898"/>
    </source>
</evidence>
<feature type="compositionally biased region" description="Low complexity" evidence="3">
    <location>
        <begin position="10"/>
        <end position="20"/>
    </location>
</feature>
<dbReference type="PANTHER" id="PTHR43050">
    <property type="entry name" value="SERINE / THREONINE RACEMASE FAMILY MEMBER"/>
    <property type="match status" value="1"/>
</dbReference>
<dbReference type="Proteomes" id="UP001595850">
    <property type="component" value="Unassembled WGS sequence"/>
</dbReference>
<keyword evidence="2" id="KW-0663">Pyridoxal phosphate</keyword>
<gene>
    <name evidence="5" type="ORF">ACFOWE_14740</name>
</gene>
<dbReference type="Gene3D" id="3.40.50.1100">
    <property type="match status" value="2"/>
</dbReference>
<evidence type="ECO:0000313" key="5">
    <source>
        <dbReference type="EMBL" id="MFC4059558.1"/>
    </source>
</evidence>
<organism evidence="5 6">
    <name type="scientific">Planomonospora corallina</name>
    <dbReference type="NCBI Taxonomy" id="1806052"/>
    <lineage>
        <taxon>Bacteria</taxon>
        <taxon>Bacillati</taxon>
        <taxon>Actinomycetota</taxon>
        <taxon>Actinomycetes</taxon>
        <taxon>Streptosporangiales</taxon>
        <taxon>Streptosporangiaceae</taxon>
        <taxon>Planomonospora</taxon>
    </lineage>
</organism>
<dbReference type="Pfam" id="PF00291">
    <property type="entry name" value="PALP"/>
    <property type="match status" value="1"/>
</dbReference>
<keyword evidence="6" id="KW-1185">Reference proteome</keyword>
<accession>A0ABV8I934</accession>
<evidence type="ECO:0000313" key="6">
    <source>
        <dbReference type="Proteomes" id="UP001595850"/>
    </source>
</evidence>
<evidence type="ECO:0000256" key="1">
    <source>
        <dbReference type="ARBA" id="ARBA00001933"/>
    </source>
</evidence>
<dbReference type="InterPro" id="IPR001926">
    <property type="entry name" value="TrpB-like_PALP"/>
</dbReference>
<feature type="region of interest" description="Disordered" evidence="3">
    <location>
        <begin position="1"/>
        <end position="20"/>
    </location>
</feature>
<dbReference type="RefSeq" id="WP_377287946.1">
    <property type="nucleotide sequence ID" value="NZ_JBHSBM010000017.1"/>
</dbReference>
<comment type="cofactor">
    <cofactor evidence="1">
        <name>pyridoxal 5'-phosphate</name>
        <dbReference type="ChEBI" id="CHEBI:597326"/>
    </cofactor>
</comment>
<comment type="caution">
    <text evidence="5">The sequence shown here is derived from an EMBL/GenBank/DDBJ whole genome shotgun (WGS) entry which is preliminary data.</text>
</comment>
<feature type="non-terminal residue" evidence="5">
    <location>
        <position position="134"/>
    </location>
</feature>
<dbReference type="EMBL" id="JBHSBM010000017">
    <property type="protein sequence ID" value="MFC4059558.1"/>
    <property type="molecule type" value="Genomic_DNA"/>
</dbReference>
<evidence type="ECO:0000256" key="3">
    <source>
        <dbReference type="SAM" id="MobiDB-lite"/>
    </source>
</evidence>
<reference evidence="6" key="1">
    <citation type="journal article" date="2019" name="Int. J. Syst. Evol. Microbiol.">
        <title>The Global Catalogue of Microorganisms (GCM) 10K type strain sequencing project: providing services to taxonomists for standard genome sequencing and annotation.</title>
        <authorList>
            <consortium name="The Broad Institute Genomics Platform"/>
            <consortium name="The Broad Institute Genome Sequencing Center for Infectious Disease"/>
            <person name="Wu L."/>
            <person name="Ma J."/>
        </authorList>
    </citation>
    <scope>NUCLEOTIDE SEQUENCE [LARGE SCALE GENOMIC DNA]</scope>
    <source>
        <strain evidence="6">TBRC 4489</strain>
    </source>
</reference>
<dbReference type="InterPro" id="IPR036052">
    <property type="entry name" value="TrpB-like_PALP_sf"/>
</dbReference>
<protein>
    <submittedName>
        <fullName evidence="5">Pyridoxal-phosphate dependent enzyme</fullName>
    </submittedName>
</protein>
<dbReference type="PANTHER" id="PTHR43050:SF1">
    <property type="entry name" value="SERINE RACEMASE"/>
    <property type="match status" value="1"/>
</dbReference>
<dbReference type="SUPFAM" id="SSF53686">
    <property type="entry name" value="Tryptophan synthase beta subunit-like PLP-dependent enzymes"/>
    <property type="match status" value="1"/>
</dbReference>
<evidence type="ECO:0000259" key="4">
    <source>
        <dbReference type="Pfam" id="PF00291"/>
    </source>
</evidence>
<proteinExistence type="predicted"/>
<name>A0ABV8I934_9ACTN</name>